<evidence type="ECO:0008006" key="5">
    <source>
        <dbReference type="Google" id="ProtNLM"/>
    </source>
</evidence>
<comment type="similarity">
    <text evidence="1">Belongs to the group II decarboxylase family.</text>
</comment>
<dbReference type="SUPFAM" id="SSF53383">
    <property type="entry name" value="PLP-dependent transferases"/>
    <property type="match status" value="1"/>
</dbReference>
<dbReference type="InterPro" id="IPR015421">
    <property type="entry name" value="PyrdxlP-dep_Trfase_major"/>
</dbReference>
<protein>
    <recommendedName>
        <fullName evidence="5">Histidine decarboxylase</fullName>
    </recommendedName>
</protein>
<sequence>MQPDLSARDQRQLDNLFDLLERKSRFQLGYPLTKNFDYSSLFRFLRHSINNMGDPFLPGSYRLGTRGFEVEVLEWFAKLLGFPRDETWGYVTGGGTEGNLHGLYEVGWAKAPCGALENTALSLPAPCPSHLWLAAGSPIHPGARETMMGTAPQGPRKDSSVSVKAPLPIPRGPFSISVPSVDKNLLTDWNS</sequence>
<dbReference type="GO" id="GO:0016831">
    <property type="term" value="F:carboxy-lyase activity"/>
    <property type="evidence" value="ECO:0007669"/>
    <property type="project" value="UniProtKB-KW"/>
</dbReference>
<evidence type="ECO:0000256" key="2">
    <source>
        <dbReference type="ARBA" id="ARBA00022793"/>
    </source>
</evidence>
<keyword evidence="2" id="KW-0210">Decarboxylase</keyword>
<dbReference type="EMBL" id="CAADFE010000167">
    <property type="protein sequence ID" value="VFJ78120.1"/>
    <property type="molecule type" value="Genomic_DNA"/>
</dbReference>
<gene>
    <name evidence="4" type="ORF">BECKFW1821C_GA0114237_11675</name>
</gene>
<evidence type="ECO:0000256" key="3">
    <source>
        <dbReference type="SAM" id="MobiDB-lite"/>
    </source>
</evidence>
<accession>A0A450U482</accession>
<organism evidence="4">
    <name type="scientific">Candidatus Kentrum sp. FW</name>
    <dbReference type="NCBI Taxonomy" id="2126338"/>
    <lineage>
        <taxon>Bacteria</taxon>
        <taxon>Pseudomonadati</taxon>
        <taxon>Pseudomonadota</taxon>
        <taxon>Gammaproteobacteria</taxon>
        <taxon>Candidatus Kentrum</taxon>
    </lineage>
</organism>
<keyword evidence="2" id="KW-0456">Lyase</keyword>
<name>A0A450U482_9GAMM</name>
<dbReference type="PANTHER" id="PTHR46101:SF2">
    <property type="entry name" value="SERINE DECARBOXYLASE"/>
    <property type="match status" value="1"/>
</dbReference>
<dbReference type="Gene3D" id="3.40.640.10">
    <property type="entry name" value="Type I PLP-dependent aspartate aminotransferase-like (Major domain)"/>
    <property type="match status" value="1"/>
</dbReference>
<feature type="region of interest" description="Disordered" evidence="3">
    <location>
        <begin position="143"/>
        <end position="162"/>
    </location>
</feature>
<dbReference type="AlphaFoldDB" id="A0A450U482"/>
<reference evidence="4" key="1">
    <citation type="submission" date="2019-02" db="EMBL/GenBank/DDBJ databases">
        <authorList>
            <person name="Gruber-Vodicka R. H."/>
            <person name="Seah K. B. B."/>
        </authorList>
    </citation>
    <scope>NUCLEOTIDE SEQUENCE</scope>
    <source>
        <strain evidence="4">BECK_BZ131</strain>
    </source>
</reference>
<evidence type="ECO:0000256" key="1">
    <source>
        <dbReference type="ARBA" id="ARBA00009533"/>
    </source>
</evidence>
<dbReference type="InterPro" id="IPR051151">
    <property type="entry name" value="Group_II_Decarboxylase"/>
</dbReference>
<dbReference type="PANTHER" id="PTHR46101">
    <property type="match status" value="1"/>
</dbReference>
<dbReference type="InterPro" id="IPR015424">
    <property type="entry name" value="PyrdxlP-dep_Trfase"/>
</dbReference>
<proteinExistence type="inferred from homology"/>
<evidence type="ECO:0000313" key="4">
    <source>
        <dbReference type="EMBL" id="VFJ78120.1"/>
    </source>
</evidence>